<dbReference type="SUPFAM" id="SSF52540">
    <property type="entry name" value="P-loop containing nucleoside triphosphate hydrolases"/>
    <property type="match status" value="1"/>
</dbReference>
<dbReference type="Proteomes" id="UP000663829">
    <property type="component" value="Unassembled WGS sequence"/>
</dbReference>
<dbReference type="Gene3D" id="3.40.50.300">
    <property type="entry name" value="P-loop containing nucleotide triphosphate hydrolases"/>
    <property type="match status" value="1"/>
</dbReference>
<evidence type="ECO:0000313" key="2">
    <source>
        <dbReference type="EMBL" id="CAF3883224.1"/>
    </source>
</evidence>
<proteinExistence type="predicted"/>
<organism evidence="1 3">
    <name type="scientific">Didymodactylos carnosus</name>
    <dbReference type="NCBI Taxonomy" id="1234261"/>
    <lineage>
        <taxon>Eukaryota</taxon>
        <taxon>Metazoa</taxon>
        <taxon>Spiralia</taxon>
        <taxon>Gnathifera</taxon>
        <taxon>Rotifera</taxon>
        <taxon>Eurotatoria</taxon>
        <taxon>Bdelloidea</taxon>
        <taxon>Philodinida</taxon>
        <taxon>Philodinidae</taxon>
        <taxon>Didymodactylos</taxon>
    </lineage>
</organism>
<dbReference type="Proteomes" id="UP000681722">
    <property type="component" value="Unassembled WGS sequence"/>
</dbReference>
<reference evidence="1" key="1">
    <citation type="submission" date="2021-02" db="EMBL/GenBank/DDBJ databases">
        <authorList>
            <person name="Nowell W R."/>
        </authorList>
    </citation>
    <scope>NUCLEOTIDE SEQUENCE</scope>
</reference>
<dbReference type="InterPro" id="IPR027417">
    <property type="entry name" value="P-loop_NTPase"/>
</dbReference>
<evidence type="ECO:0000313" key="1">
    <source>
        <dbReference type="EMBL" id="CAF1119579.1"/>
    </source>
</evidence>
<dbReference type="EMBL" id="CAJNOQ010006004">
    <property type="protein sequence ID" value="CAF1119579.1"/>
    <property type="molecule type" value="Genomic_DNA"/>
</dbReference>
<dbReference type="PANTHER" id="PTHR10285">
    <property type="entry name" value="URIDINE KINASE"/>
    <property type="match status" value="1"/>
</dbReference>
<evidence type="ECO:0008006" key="4">
    <source>
        <dbReference type="Google" id="ProtNLM"/>
    </source>
</evidence>
<gene>
    <name evidence="1" type="ORF">GPM918_LOCUS19623</name>
    <name evidence="2" type="ORF">SRO942_LOCUS19620</name>
</gene>
<evidence type="ECO:0000313" key="3">
    <source>
        <dbReference type="Proteomes" id="UP000663829"/>
    </source>
</evidence>
<sequence>MLKVALGGVTNGGKTSVCRKLNEDLSKIYSVKSIHLDEYFRDESDPNHIRLKEFNHHDWESANSLHIDKFVEDIQKIIKSSSCDIFLIEGFLIFNIEELKNIYDKEYVKAKEQAFLLHQNLICVDGSQPFQDTYNKILAEINDALAKNKT</sequence>
<comment type="caution">
    <text evidence="1">The sequence shown here is derived from an EMBL/GenBank/DDBJ whole genome shotgun (WGS) entry which is preliminary data.</text>
</comment>
<dbReference type="AlphaFoldDB" id="A0A814QFC9"/>
<protein>
    <recommendedName>
        <fullName evidence="4">Phosphoribulokinase/uridine kinase domain-containing protein</fullName>
    </recommendedName>
</protein>
<dbReference type="EMBL" id="CAJOBC010006004">
    <property type="protein sequence ID" value="CAF3883224.1"/>
    <property type="molecule type" value="Genomic_DNA"/>
</dbReference>
<accession>A0A814QFC9</accession>
<name>A0A814QFC9_9BILA</name>
<keyword evidence="3" id="KW-1185">Reference proteome</keyword>
<dbReference type="OrthoDB" id="10041966at2759"/>